<dbReference type="Pfam" id="PF12288">
    <property type="entry name" value="CsoS2_M"/>
    <property type="match status" value="1"/>
</dbReference>
<evidence type="ECO:0000256" key="2">
    <source>
        <dbReference type="ARBA" id="ARBA00024044"/>
    </source>
</evidence>
<evidence type="ECO:0000313" key="4">
    <source>
        <dbReference type="EMBL" id="SCX74900.1"/>
    </source>
</evidence>
<feature type="compositionally biased region" description="Polar residues" evidence="3">
    <location>
        <begin position="631"/>
        <end position="641"/>
    </location>
</feature>
<dbReference type="AlphaFoldDB" id="A0A0N8PMN8"/>
<feature type="compositionally biased region" description="Gly residues" evidence="3">
    <location>
        <begin position="56"/>
        <end position="67"/>
    </location>
</feature>
<dbReference type="EMBL" id="FMUN01000001">
    <property type="protein sequence ID" value="SCX74900.1"/>
    <property type="molecule type" value="Genomic_DNA"/>
</dbReference>
<name>A0A0N8PMN8_9GAMM</name>
<gene>
    <name evidence="4" type="ORF">SAMN05661077_0183</name>
</gene>
<proteinExistence type="inferred from homology"/>
<comment type="similarity">
    <text evidence="2">Belongs to the CsoS2 family.</text>
</comment>
<accession>A0A0N8PMN8</accession>
<feature type="region of interest" description="Disordered" evidence="3">
    <location>
        <begin position="1"/>
        <end position="288"/>
    </location>
</feature>
<dbReference type="InterPro" id="IPR020990">
    <property type="entry name" value="CSOS2/2B"/>
</dbReference>
<evidence type="ECO:0000256" key="1">
    <source>
        <dbReference type="ARBA" id="ARBA00022737"/>
    </source>
</evidence>
<feature type="region of interest" description="Disordered" evidence="3">
    <location>
        <begin position="417"/>
        <end position="463"/>
    </location>
</feature>
<feature type="region of interest" description="Disordered" evidence="3">
    <location>
        <begin position="540"/>
        <end position="641"/>
    </location>
</feature>
<feature type="compositionally biased region" description="Polar residues" evidence="3">
    <location>
        <begin position="262"/>
        <end position="277"/>
    </location>
</feature>
<dbReference type="RefSeq" id="WP_231627423.1">
    <property type="nucleotide sequence ID" value="NZ_FMUN01000001.1"/>
</dbReference>
<evidence type="ECO:0000256" key="3">
    <source>
        <dbReference type="SAM" id="MobiDB-lite"/>
    </source>
</evidence>
<keyword evidence="5" id="KW-1185">Reference proteome</keyword>
<dbReference type="Proteomes" id="UP000183104">
    <property type="component" value="Unassembled WGS sequence"/>
</dbReference>
<feature type="compositionally biased region" description="Polar residues" evidence="3">
    <location>
        <begin position="320"/>
        <end position="331"/>
    </location>
</feature>
<feature type="region of interest" description="Disordered" evidence="3">
    <location>
        <begin position="658"/>
        <end position="780"/>
    </location>
</feature>
<feature type="compositionally biased region" description="Low complexity" evidence="3">
    <location>
        <begin position="98"/>
        <end position="109"/>
    </location>
</feature>
<feature type="region of interest" description="Disordered" evidence="3">
    <location>
        <begin position="477"/>
        <end position="515"/>
    </location>
</feature>
<keyword evidence="1" id="KW-0677">Repeat</keyword>
<dbReference type="GO" id="GO:0043886">
    <property type="term" value="F:structural constituent of carboxysome shell"/>
    <property type="evidence" value="ECO:0007669"/>
    <property type="project" value="InterPro"/>
</dbReference>
<feature type="region of interest" description="Disordered" evidence="3">
    <location>
        <begin position="316"/>
        <end position="351"/>
    </location>
</feature>
<evidence type="ECO:0000313" key="5">
    <source>
        <dbReference type="Proteomes" id="UP000183104"/>
    </source>
</evidence>
<feature type="compositionally biased region" description="Basic and acidic residues" evidence="3">
    <location>
        <begin position="1"/>
        <end position="17"/>
    </location>
</feature>
<sequence>MADPEKQTSRSGREAARARRRAQANRGKADLGQPAGRTASGAAAGNPSTAGARSASGGGAATGGASGTSGKEAAKARRRAMAEGGKAALKEQDRTRIGSAAGGTSESGGAPEGGAGKEDCGCGCKREAEADGEQAPAGAIGKERESRSGGRGGSRSRGRSRRPAAQAQESAARTMAKAKRKAQAERGKAAQTQGALSPAQAARKANPEMSGREVARKVREKRAKQGGAGEKPGSSRPCAKVRKSASARTGGAEDASWKVGASETSHGQSVTGTQTGWSEHLTGEEPGSCRAVTGTEYLGADIFREFCHTGPQPSVAKVGVSQTGHGRQITGNEVGRGERVTGNEPGTCKQVTGTEYLSPEQYQSYCNTQPAPAPSVMSHAQTDHGLGVTGDLPGQSARVTGGEPGADRAVTGTQYMQRGRDDAPDKVGSSQNLGGGGITGSQVGRSERVTGDEPGSCRNVTGDDYIGREQYRDFCGTEPGRPSEEKVGVSGTLGGHQVSGTMTGRNARVTGDEPGTCQAVTGTPYAGAEQYRSYCDPRETQMAAARQAQGGGTPGPSATGDQPGLNGKLTGAEDGACQTPTGTPYVGGDQYAEACPVQAAEPHSPDYPQPLDAPWTDFSVQPPAHAADAEPQSSRVTGTSYEQGQITGAFSMAEGKVTGTEGFRHGGSGGAVQPASQRYAQPQPPQGPAAREEGRVTGEGMDVGPAITGDDWDRGERVTGTEGTAARRNPSRRGQAGTAMPMDWAQKRNEDVPLPESPVTGGAGNTEKGAGVTYSGGARG</sequence>
<feature type="compositionally biased region" description="Basic and acidic residues" evidence="3">
    <location>
        <begin position="115"/>
        <end position="129"/>
    </location>
</feature>
<dbReference type="STRING" id="381306.AN478_13335"/>
<dbReference type="PATRIC" id="fig|381306.5.peg.1826"/>
<organism evidence="4 5">
    <name type="scientific">Thiohalorhabdus denitrificans</name>
    <dbReference type="NCBI Taxonomy" id="381306"/>
    <lineage>
        <taxon>Bacteria</taxon>
        <taxon>Pseudomonadati</taxon>
        <taxon>Pseudomonadota</taxon>
        <taxon>Gammaproteobacteria</taxon>
        <taxon>Thiohalorhabdales</taxon>
        <taxon>Thiohalorhabdaceae</taxon>
        <taxon>Thiohalorhabdus</taxon>
    </lineage>
</organism>
<protein>
    <submittedName>
        <fullName evidence="4">Carboxysome shell peptide mid-region</fullName>
    </submittedName>
</protein>
<reference evidence="5" key="1">
    <citation type="submission" date="2016-10" db="EMBL/GenBank/DDBJ databases">
        <authorList>
            <person name="Varghese N."/>
        </authorList>
    </citation>
    <scope>NUCLEOTIDE SEQUENCE [LARGE SCALE GENOMIC DNA]</scope>
    <source>
        <strain evidence="5">HL 19</strain>
    </source>
</reference>